<dbReference type="InterPro" id="IPR016181">
    <property type="entry name" value="Acyl_CoA_acyltransferase"/>
</dbReference>
<dbReference type="PROSITE" id="PS51186">
    <property type="entry name" value="GNAT"/>
    <property type="match status" value="1"/>
</dbReference>
<dbReference type="Gene3D" id="3.40.630.30">
    <property type="match status" value="1"/>
</dbReference>
<accession>A0A2P8FZQ5</accession>
<dbReference type="GO" id="GO:0016747">
    <property type="term" value="F:acyltransferase activity, transferring groups other than amino-acyl groups"/>
    <property type="evidence" value="ECO:0007669"/>
    <property type="project" value="InterPro"/>
</dbReference>
<reference evidence="2 3" key="1">
    <citation type="submission" date="2018-03" db="EMBL/GenBank/DDBJ databases">
        <title>Genomic Encyclopedia of Archaeal and Bacterial Type Strains, Phase II (KMG-II): from individual species to whole genera.</title>
        <authorList>
            <person name="Goeker M."/>
        </authorList>
    </citation>
    <scope>NUCLEOTIDE SEQUENCE [LARGE SCALE GENOMIC DNA]</scope>
    <source>
        <strain evidence="2 3">DSM 29057</strain>
    </source>
</reference>
<proteinExistence type="predicted"/>
<dbReference type="EMBL" id="PYAS01000008">
    <property type="protein sequence ID" value="PSL27210.1"/>
    <property type="molecule type" value="Genomic_DNA"/>
</dbReference>
<evidence type="ECO:0000313" key="2">
    <source>
        <dbReference type="EMBL" id="PSL27210.1"/>
    </source>
</evidence>
<dbReference type="PANTHER" id="PTHR43792">
    <property type="entry name" value="GNAT FAMILY, PUTATIVE (AFU_ORTHOLOGUE AFUA_3G00765)-RELATED-RELATED"/>
    <property type="match status" value="1"/>
</dbReference>
<dbReference type="AlphaFoldDB" id="A0A2P8FZQ5"/>
<dbReference type="InterPro" id="IPR000182">
    <property type="entry name" value="GNAT_dom"/>
</dbReference>
<dbReference type="SUPFAM" id="SSF55729">
    <property type="entry name" value="Acyl-CoA N-acyltransferases (Nat)"/>
    <property type="match status" value="1"/>
</dbReference>
<evidence type="ECO:0000259" key="1">
    <source>
        <dbReference type="PROSITE" id="PS51186"/>
    </source>
</evidence>
<evidence type="ECO:0000313" key="3">
    <source>
        <dbReference type="Proteomes" id="UP000241964"/>
    </source>
</evidence>
<dbReference type="Proteomes" id="UP000241964">
    <property type="component" value="Unassembled WGS sequence"/>
</dbReference>
<keyword evidence="3" id="KW-1185">Reference proteome</keyword>
<protein>
    <submittedName>
        <fullName evidence="2">RimJ/RimL family protein N-acetyltransferase</fullName>
    </submittedName>
</protein>
<gene>
    <name evidence="2" type="ORF">CLV60_10864</name>
</gene>
<organism evidence="2 3">
    <name type="scientific">Dyadobacter jiangsuensis</name>
    <dbReference type="NCBI Taxonomy" id="1591085"/>
    <lineage>
        <taxon>Bacteria</taxon>
        <taxon>Pseudomonadati</taxon>
        <taxon>Bacteroidota</taxon>
        <taxon>Cytophagia</taxon>
        <taxon>Cytophagales</taxon>
        <taxon>Spirosomataceae</taxon>
        <taxon>Dyadobacter</taxon>
    </lineage>
</organism>
<name>A0A2P8FZQ5_9BACT</name>
<dbReference type="OrthoDB" id="9798081at2"/>
<keyword evidence="2" id="KW-0808">Transferase</keyword>
<comment type="caution">
    <text evidence="2">The sequence shown here is derived from an EMBL/GenBank/DDBJ whole genome shotgun (WGS) entry which is preliminary data.</text>
</comment>
<dbReference type="InterPro" id="IPR051531">
    <property type="entry name" value="N-acetyltransferase"/>
</dbReference>
<dbReference type="PANTHER" id="PTHR43792:SF1">
    <property type="entry name" value="N-ACETYLTRANSFERASE DOMAIN-CONTAINING PROTEIN"/>
    <property type="match status" value="1"/>
</dbReference>
<feature type="domain" description="N-acetyltransferase" evidence="1">
    <location>
        <begin position="8"/>
        <end position="164"/>
    </location>
</feature>
<dbReference type="RefSeq" id="WP_106596625.1">
    <property type="nucleotide sequence ID" value="NZ_PYAS01000008.1"/>
</dbReference>
<dbReference type="Pfam" id="PF13302">
    <property type="entry name" value="Acetyltransf_3"/>
    <property type="match status" value="1"/>
</dbReference>
<sequence>MQFYSERLRYEKFTRDHFEDYFRLVSQQDVMLHISGTGLDMEGARKRFERSLRADGQQSEMGFVAVYEQCSDLYVGLGKIVPFEDGFTEIGYALLPEFWGKGYASEITSRLIAYARECGSVESLVALVAPENQASIHVLTKQQFRFFREVPEGDVVRHDYILDL</sequence>